<keyword evidence="4" id="KW-0479">Metal-binding</keyword>
<proteinExistence type="inferred from homology"/>
<dbReference type="PANTHER" id="PTHR47442:SF1">
    <property type="entry name" value="MYND-TYPE ZINC FINGER PROTEIN MUB1"/>
    <property type="match status" value="1"/>
</dbReference>
<evidence type="ECO:0000256" key="2">
    <source>
        <dbReference type="ARBA" id="ARBA00010655"/>
    </source>
</evidence>
<keyword evidence="3" id="KW-0963">Cytoplasm</keyword>
<dbReference type="SUPFAM" id="SSF144232">
    <property type="entry name" value="HIT/MYND zinc finger-like"/>
    <property type="match status" value="1"/>
</dbReference>
<gene>
    <name evidence="10" type="ORF">RSOLAG22IIIB_07449</name>
</gene>
<dbReference type="PROSITE" id="PS50865">
    <property type="entry name" value="ZF_MYND_2"/>
    <property type="match status" value="1"/>
</dbReference>
<feature type="domain" description="MYND-type" evidence="9">
    <location>
        <begin position="40"/>
        <end position="66"/>
    </location>
</feature>
<dbReference type="GO" id="GO:0007163">
    <property type="term" value="P:establishment or maintenance of cell polarity"/>
    <property type="evidence" value="ECO:0007669"/>
    <property type="project" value="TreeGrafter"/>
</dbReference>
<comment type="similarity">
    <text evidence="2">Belongs to the MUB1/samB family.</text>
</comment>
<evidence type="ECO:0000313" key="11">
    <source>
        <dbReference type="Proteomes" id="UP000044841"/>
    </source>
</evidence>
<reference evidence="10 11" key="1">
    <citation type="submission" date="2015-07" db="EMBL/GenBank/DDBJ databases">
        <authorList>
            <person name="Noorani M."/>
        </authorList>
    </citation>
    <scope>NUCLEOTIDE SEQUENCE [LARGE SCALE GENOMIC DNA]</scope>
    <source>
        <strain evidence="10">BBA 69670</strain>
    </source>
</reference>
<keyword evidence="11" id="KW-1185">Reference proteome</keyword>
<dbReference type="GO" id="GO:1990304">
    <property type="term" value="C:MUB1-RAD6-UBR2 ubiquitin ligase complex"/>
    <property type="evidence" value="ECO:0007669"/>
    <property type="project" value="TreeGrafter"/>
</dbReference>
<dbReference type="Proteomes" id="UP000044841">
    <property type="component" value="Unassembled WGS sequence"/>
</dbReference>
<dbReference type="EMBL" id="CYGV01000147">
    <property type="protein sequence ID" value="CUA67581.1"/>
    <property type="molecule type" value="Genomic_DNA"/>
</dbReference>
<evidence type="ECO:0000256" key="1">
    <source>
        <dbReference type="ARBA" id="ARBA00004496"/>
    </source>
</evidence>
<evidence type="ECO:0000256" key="7">
    <source>
        <dbReference type="PROSITE-ProRule" id="PRU00134"/>
    </source>
</evidence>
<evidence type="ECO:0000256" key="3">
    <source>
        <dbReference type="ARBA" id="ARBA00022490"/>
    </source>
</evidence>
<feature type="region of interest" description="Disordered" evidence="8">
    <location>
        <begin position="118"/>
        <end position="140"/>
    </location>
</feature>
<dbReference type="AlphaFoldDB" id="A0A0K6FMW7"/>
<evidence type="ECO:0000256" key="5">
    <source>
        <dbReference type="ARBA" id="ARBA00022771"/>
    </source>
</evidence>
<name>A0A0K6FMW7_9AGAM</name>
<evidence type="ECO:0000256" key="4">
    <source>
        <dbReference type="ARBA" id="ARBA00022723"/>
    </source>
</evidence>
<dbReference type="InterPro" id="IPR051664">
    <property type="entry name" value="MYND-type_zinc_finger"/>
</dbReference>
<dbReference type="GO" id="GO:0005737">
    <property type="term" value="C:cytoplasm"/>
    <property type="evidence" value="ECO:0007669"/>
    <property type="project" value="UniProtKB-SubCell"/>
</dbReference>
<dbReference type="GO" id="GO:0006511">
    <property type="term" value="P:ubiquitin-dependent protein catabolic process"/>
    <property type="evidence" value="ECO:0007669"/>
    <property type="project" value="TreeGrafter"/>
</dbReference>
<keyword evidence="5 7" id="KW-0863">Zinc-finger</keyword>
<dbReference type="Gene3D" id="6.10.140.2220">
    <property type="match status" value="1"/>
</dbReference>
<evidence type="ECO:0000313" key="10">
    <source>
        <dbReference type="EMBL" id="CUA67581.1"/>
    </source>
</evidence>
<comment type="subcellular location">
    <subcellularLocation>
        <location evidence="1">Cytoplasm</location>
    </subcellularLocation>
</comment>
<evidence type="ECO:0000256" key="6">
    <source>
        <dbReference type="ARBA" id="ARBA00022833"/>
    </source>
</evidence>
<dbReference type="GO" id="GO:0008270">
    <property type="term" value="F:zinc ion binding"/>
    <property type="evidence" value="ECO:0007669"/>
    <property type="project" value="UniProtKB-KW"/>
</dbReference>
<evidence type="ECO:0000256" key="8">
    <source>
        <dbReference type="SAM" id="MobiDB-lite"/>
    </source>
</evidence>
<sequence>METIPRNIDDQRAQQGERRTIGTVGTEIRYWAGVIMRNACRRCRKAKYCGKECQSKAWAEGHRFWCSARKVVARSNASAHSSAIAVATKVEVPTQRGITIMVTRAWVNIAGGMTRRKTNIQQQQQIVPHQLASDRTSSDI</sequence>
<dbReference type="InterPro" id="IPR002893">
    <property type="entry name" value="Znf_MYND"/>
</dbReference>
<accession>A0A0K6FMW7</accession>
<organism evidence="10 11">
    <name type="scientific">Rhizoctonia solani</name>
    <dbReference type="NCBI Taxonomy" id="456999"/>
    <lineage>
        <taxon>Eukaryota</taxon>
        <taxon>Fungi</taxon>
        <taxon>Dikarya</taxon>
        <taxon>Basidiomycota</taxon>
        <taxon>Agaricomycotina</taxon>
        <taxon>Agaricomycetes</taxon>
        <taxon>Cantharellales</taxon>
        <taxon>Ceratobasidiaceae</taxon>
        <taxon>Rhizoctonia</taxon>
    </lineage>
</organism>
<protein>
    <recommendedName>
        <fullName evidence="9">MYND-type domain-containing protein</fullName>
    </recommendedName>
</protein>
<dbReference type="Pfam" id="PF01753">
    <property type="entry name" value="zf-MYND"/>
    <property type="match status" value="1"/>
</dbReference>
<keyword evidence="6" id="KW-0862">Zinc</keyword>
<dbReference type="PANTHER" id="PTHR47442">
    <property type="entry name" value="MYND-TYPE ZINC FINGER PROTEIN MUB1"/>
    <property type="match status" value="1"/>
</dbReference>
<evidence type="ECO:0000259" key="9">
    <source>
        <dbReference type="PROSITE" id="PS50865"/>
    </source>
</evidence>